<keyword evidence="2" id="KW-0812">Transmembrane</keyword>
<organism evidence="3 4">
    <name type="scientific">Rhizopus stolonifer</name>
    <name type="common">Rhizopus nigricans</name>
    <dbReference type="NCBI Taxonomy" id="4846"/>
    <lineage>
        <taxon>Eukaryota</taxon>
        <taxon>Fungi</taxon>
        <taxon>Fungi incertae sedis</taxon>
        <taxon>Mucoromycota</taxon>
        <taxon>Mucoromycotina</taxon>
        <taxon>Mucoromycetes</taxon>
        <taxon>Mucorales</taxon>
        <taxon>Mucorineae</taxon>
        <taxon>Rhizopodaceae</taxon>
        <taxon>Rhizopus</taxon>
    </lineage>
</organism>
<dbReference type="STRING" id="4846.A0A367JU34"/>
<dbReference type="OrthoDB" id="2405412at2759"/>
<dbReference type="GO" id="GO:0000032">
    <property type="term" value="P:cell wall mannoprotein biosynthetic process"/>
    <property type="evidence" value="ECO:0007669"/>
    <property type="project" value="TreeGrafter"/>
</dbReference>
<proteinExistence type="inferred from homology"/>
<dbReference type="EMBL" id="PJQM01002699">
    <property type="protein sequence ID" value="RCH93405.1"/>
    <property type="molecule type" value="Genomic_DNA"/>
</dbReference>
<dbReference type="Pfam" id="PF03452">
    <property type="entry name" value="Anp1"/>
    <property type="match status" value="1"/>
</dbReference>
<evidence type="ECO:0000256" key="1">
    <source>
        <dbReference type="ARBA" id="ARBA00037964"/>
    </source>
</evidence>
<evidence type="ECO:0008006" key="5">
    <source>
        <dbReference type="Google" id="ProtNLM"/>
    </source>
</evidence>
<dbReference type="InterPro" id="IPR052086">
    <property type="entry name" value="Mannan_Polymerase_Subunit"/>
</dbReference>
<accession>A0A367JU34</accession>
<dbReference type="InterPro" id="IPR029044">
    <property type="entry name" value="Nucleotide-diphossugar_trans"/>
</dbReference>
<evidence type="ECO:0000313" key="3">
    <source>
        <dbReference type="EMBL" id="RCH93405.1"/>
    </source>
</evidence>
<name>A0A367JU34_RHIST</name>
<keyword evidence="2" id="KW-1133">Transmembrane helix</keyword>
<comment type="caution">
    <text evidence="3">The sequence shown here is derived from an EMBL/GenBank/DDBJ whole genome shotgun (WGS) entry which is preliminary data.</text>
</comment>
<dbReference type="Proteomes" id="UP000253551">
    <property type="component" value="Unassembled WGS sequence"/>
</dbReference>
<reference evidence="3 4" key="1">
    <citation type="journal article" date="2018" name="G3 (Bethesda)">
        <title>Phylogenetic and Phylogenomic Definition of Rhizopus Species.</title>
        <authorList>
            <person name="Gryganskyi A.P."/>
            <person name="Golan J."/>
            <person name="Dolatabadi S."/>
            <person name="Mondo S."/>
            <person name="Robb S."/>
            <person name="Idnurm A."/>
            <person name="Muszewska A."/>
            <person name="Steczkiewicz K."/>
            <person name="Masonjones S."/>
            <person name="Liao H.L."/>
            <person name="Gajdeczka M.T."/>
            <person name="Anike F."/>
            <person name="Vuek A."/>
            <person name="Anishchenko I.M."/>
            <person name="Voigt K."/>
            <person name="de Hoog G.S."/>
            <person name="Smith M.E."/>
            <person name="Heitman J."/>
            <person name="Vilgalys R."/>
            <person name="Stajich J.E."/>
        </authorList>
    </citation>
    <scope>NUCLEOTIDE SEQUENCE [LARGE SCALE GENOMIC DNA]</scope>
    <source>
        <strain evidence="3 4">LSU 92-RS-03</strain>
    </source>
</reference>
<sequence>MVSTISSFFRGKQRIILIGLALTTLLVFLFQFSDDQLKLSSISDSGCIIAAHSTSNTSTSTPRKYNYLNLNNLNSTTHGRQAKERILVLTLLQNDQDYLDNYFDLLDISTYPNKLISIGLLVSDSSDNTLQKLSEKVQILQTRWRHKFHEIDIFQRDFEIDKRPDDITLVLDSKRAALAKAKNFLLAAALKEYHSWVVWIDVKLHSYPATIFSDLMLADADVVVPNCLQYREDNEFWAFDRNNWQESDLSLKKQQDLDQNEILMEDYNEFAMGRHLLVDMPSHNGLNYKVPLDGVGTTFTMVKATVHREGAIFPPFIYQHHLDNEGFAKMVKSMGFTIYGIPGYSIYHF</sequence>
<dbReference type="PANTHER" id="PTHR43083">
    <property type="entry name" value="MANNAN POLYMERASE II"/>
    <property type="match status" value="1"/>
</dbReference>
<protein>
    <recommendedName>
        <fullName evidence="5">Golgi mannosyltransferase complex subunit</fullName>
    </recommendedName>
</protein>
<evidence type="ECO:0000313" key="4">
    <source>
        <dbReference type="Proteomes" id="UP000253551"/>
    </source>
</evidence>
<dbReference type="GO" id="GO:0006487">
    <property type="term" value="P:protein N-linked glycosylation"/>
    <property type="evidence" value="ECO:0007669"/>
    <property type="project" value="TreeGrafter"/>
</dbReference>
<dbReference type="GO" id="GO:0000136">
    <property type="term" value="C:mannan polymerase complex"/>
    <property type="evidence" value="ECO:0007669"/>
    <property type="project" value="TreeGrafter"/>
</dbReference>
<feature type="transmembrane region" description="Helical" evidence="2">
    <location>
        <begin position="15"/>
        <end position="33"/>
    </location>
</feature>
<dbReference type="Gene3D" id="3.90.550.10">
    <property type="entry name" value="Spore Coat Polysaccharide Biosynthesis Protein SpsA, Chain A"/>
    <property type="match status" value="1"/>
</dbReference>
<dbReference type="GO" id="GO:0000009">
    <property type="term" value="F:alpha-1,6-mannosyltransferase activity"/>
    <property type="evidence" value="ECO:0007669"/>
    <property type="project" value="TreeGrafter"/>
</dbReference>
<keyword evidence="4" id="KW-1185">Reference proteome</keyword>
<gene>
    <name evidence="3" type="ORF">CU098_006104</name>
</gene>
<comment type="similarity">
    <text evidence="1">Belongs to the ANP1/MMN9/VAN1 family.</text>
</comment>
<keyword evidence="2" id="KW-0472">Membrane</keyword>
<dbReference type="PANTHER" id="PTHR43083:SF6">
    <property type="entry name" value="MANNAN POLYMERASE COMPLEXES SUBUNIT MNN9"/>
    <property type="match status" value="1"/>
</dbReference>
<dbReference type="AlphaFoldDB" id="A0A367JU34"/>
<evidence type="ECO:0000256" key="2">
    <source>
        <dbReference type="SAM" id="Phobius"/>
    </source>
</evidence>